<keyword evidence="9 14" id="KW-0133">Cell shape</keyword>
<dbReference type="Proteomes" id="UP001595904">
    <property type="component" value="Unassembled WGS sequence"/>
</dbReference>
<dbReference type="Pfam" id="PF00905">
    <property type="entry name" value="Transpeptidase"/>
    <property type="match status" value="1"/>
</dbReference>
<dbReference type="EMBL" id="JBHSDU010000002">
    <property type="protein sequence ID" value="MFC4308415.1"/>
    <property type="molecule type" value="Genomic_DNA"/>
</dbReference>
<evidence type="ECO:0000256" key="7">
    <source>
        <dbReference type="ARBA" id="ARBA00022692"/>
    </source>
</evidence>
<feature type="domain" description="Penicillin-binding protein dimerisation" evidence="17">
    <location>
        <begin position="63"/>
        <end position="234"/>
    </location>
</feature>
<evidence type="ECO:0000256" key="15">
    <source>
        <dbReference type="SAM" id="MobiDB-lite"/>
    </source>
</evidence>
<sequence>MSRSVRIKDHHAESQLFEQRAVIAAVLMVIAMGLVISRLVWLQVVKYDYFADLSQGNRIRIEPIPPNRGLILDRNGLPLATNAPSYQLELTKEQVEDIDATLNGIAEIGLIDKDNIPTIKRDLRGRRSFDAVPIKLQLTEVEVARFAARRHQFPGVEIRPRLTRYYPLAESSVHAIGYVGAISEDDKKRLNIDEYAGTTLTGKNGVEYAYEGQLHGKAGMQQLLVNAQGRSVERIGNEAAKLERKEPVSGNDLYLTIDMRTQQAAEEALRGQRASAVAIDPNNGDILAFVSTPAFDPNLFARGLTRTEYLALTENPDRPMYDRVIRGVYPPGSTVKPMMAMAALDAGVVTPENSVFCRGAYRMPGVSRPWRDWKPGGHGTVDMRKAIATSCDVYFYGIANEMGVDHIHDYLSQFGMGALTGIDIPGEKTGLLPSTEWKRKAFRRKEAQMWFPGDTISIGIGQGYMNATPLQLAHAAATIASRGHRFKPRLVRAIRNVTTGQITELKPAELPSPHVKDPAAWDIAVGGMYDVANAPYGTARGATANALYKIAGKSGTAQVFTAAANERVKKAGELVEHLRDHALFIAFAPVEAPRIAVAIVVENAPGGGSAFAAPIARRILDTYLLTPEQLAEQEAKKKPAPAAAPPPPRRGEE</sequence>
<gene>
    <name evidence="14 18" type="primary">mrdA</name>
    <name evidence="18" type="ORF">ACFPN2_04915</name>
</gene>
<keyword evidence="4 14" id="KW-0997">Cell inner membrane</keyword>
<dbReference type="PANTHER" id="PTHR30627">
    <property type="entry name" value="PEPTIDOGLYCAN D,D-TRANSPEPTIDASE"/>
    <property type="match status" value="1"/>
</dbReference>
<dbReference type="SUPFAM" id="SSF56601">
    <property type="entry name" value="beta-lactamase/transpeptidase-like"/>
    <property type="match status" value="1"/>
</dbReference>
<feature type="domain" description="Penicillin-binding protein transpeptidase" evidence="16">
    <location>
        <begin position="275"/>
        <end position="621"/>
    </location>
</feature>
<dbReference type="Pfam" id="PF03717">
    <property type="entry name" value="PBP_dimer"/>
    <property type="match status" value="1"/>
</dbReference>
<evidence type="ECO:0000256" key="12">
    <source>
        <dbReference type="ARBA" id="ARBA00023136"/>
    </source>
</evidence>
<dbReference type="InterPro" id="IPR012338">
    <property type="entry name" value="Beta-lactam/transpept-like"/>
</dbReference>
<evidence type="ECO:0000256" key="6">
    <source>
        <dbReference type="ARBA" id="ARBA00022670"/>
    </source>
</evidence>
<protein>
    <recommendedName>
        <fullName evidence="14">Peptidoglycan D,D-transpeptidase MrdA</fullName>
        <ecNumber evidence="14">3.4.16.4</ecNumber>
    </recommendedName>
    <alternativeName>
        <fullName evidence="14">Penicillin-binding protein 2</fullName>
        <shortName evidence="14">PBP-2</shortName>
    </alternativeName>
</protein>
<dbReference type="Gene3D" id="3.30.1390.30">
    <property type="entry name" value="Penicillin-binding protein 2a, domain 3"/>
    <property type="match status" value="1"/>
</dbReference>
<keyword evidence="7 14" id="KW-0812">Transmembrane</keyword>
<dbReference type="InterPro" id="IPR036138">
    <property type="entry name" value="PBP_dimer_sf"/>
</dbReference>
<feature type="region of interest" description="Disordered" evidence="15">
    <location>
        <begin position="630"/>
        <end position="653"/>
    </location>
</feature>
<evidence type="ECO:0000313" key="19">
    <source>
        <dbReference type="Proteomes" id="UP001595904"/>
    </source>
</evidence>
<evidence type="ECO:0000256" key="1">
    <source>
        <dbReference type="ARBA" id="ARBA00004167"/>
    </source>
</evidence>
<feature type="compositionally biased region" description="Pro residues" evidence="15">
    <location>
        <begin position="642"/>
        <end position="653"/>
    </location>
</feature>
<comment type="subcellular location">
    <subcellularLocation>
        <location evidence="14">Cell inner membrane</location>
        <topology evidence="14">Single-pass membrane protein</topology>
    </subcellularLocation>
    <subcellularLocation>
        <location evidence="2">Cell membrane</location>
    </subcellularLocation>
    <subcellularLocation>
        <location evidence="1">Membrane</location>
        <topology evidence="1">Single-pass membrane protein</topology>
    </subcellularLocation>
</comment>
<dbReference type="RefSeq" id="WP_380595510.1">
    <property type="nucleotide sequence ID" value="NZ_JBHSDU010000002.1"/>
</dbReference>
<evidence type="ECO:0000313" key="18">
    <source>
        <dbReference type="EMBL" id="MFC4308415.1"/>
    </source>
</evidence>
<reference evidence="19" key="1">
    <citation type="journal article" date="2019" name="Int. J. Syst. Evol. Microbiol.">
        <title>The Global Catalogue of Microorganisms (GCM) 10K type strain sequencing project: providing services to taxonomists for standard genome sequencing and annotation.</title>
        <authorList>
            <consortium name="The Broad Institute Genomics Platform"/>
            <consortium name="The Broad Institute Genome Sequencing Center for Infectious Disease"/>
            <person name="Wu L."/>
            <person name="Ma J."/>
        </authorList>
    </citation>
    <scope>NUCLEOTIDE SEQUENCE [LARGE SCALE GENOMIC DNA]</scope>
    <source>
        <strain evidence="19">CGMCC 1.10759</strain>
    </source>
</reference>
<name>A0ABV8SN19_9GAMM</name>
<comment type="caution">
    <text evidence="14">Lacks conserved residue(s) required for the propagation of feature annotation.</text>
</comment>
<feature type="transmembrane region" description="Helical" evidence="14">
    <location>
        <begin position="21"/>
        <end position="41"/>
    </location>
</feature>
<dbReference type="NCBIfam" id="TIGR03423">
    <property type="entry name" value="pbp2_mrdA"/>
    <property type="match status" value="1"/>
</dbReference>
<evidence type="ECO:0000259" key="16">
    <source>
        <dbReference type="Pfam" id="PF00905"/>
    </source>
</evidence>
<dbReference type="PANTHER" id="PTHR30627:SF2">
    <property type="entry name" value="PEPTIDOGLYCAN D,D-TRANSPEPTIDASE MRDA"/>
    <property type="match status" value="1"/>
</dbReference>
<dbReference type="EC" id="3.4.16.4" evidence="14"/>
<comment type="function">
    <text evidence="14">Catalyzes cross-linking of the peptidoglycan cell wall.</text>
</comment>
<evidence type="ECO:0000259" key="17">
    <source>
        <dbReference type="Pfam" id="PF03717"/>
    </source>
</evidence>
<organism evidence="18 19">
    <name type="scientific">Steroidobacter flavus</name>
    <dbReference type="NCBI Taxonomy" id="1842136"/>
    <lineage>
        <taxon>Bacteria</taxon>
        <taxon>Pseudomonadati</taxon>
        <taxon>Pseudomonadota</taxon>
        <taxon>Gammaproteobacteria</taxon>
        <taxon>Steroidobacterales</taxon>
        <taxon>Steroidobacteraceae</taxon>
        <taxon>Steroidobacter</taxon>
    </lineage>
</organism>
<evidence type="ECO:0000256" key="2">
    <source>
        <dbReference type="ARBA" id="ARBA00004236"/>
    </source>
</evidence>
<dbReference type="InterPro" id="IPR001460">
    <property type="entry name" value="PCN-bd_Tpept"/>
</dbReference>
<comment type="catalytic activity">
    <reaction evidence="14">
        <text>Preferential cleavage: (Ac)2-L-Lys-D-Ala-|-D-Ala. Also transpeptidation of peptidyl-alanyl moieties that are N-acyl substituents of D-alanine.</text>
        <dbReference type="EC" id="3.4.16.4"/>
    </reaction>
</comment>
<evidence type="ECO:0000256" key="13">
    <source>
        <dbReference type="ARBA" id="ARBA00023316"/>
    </source>
</evidence>
<keyword evidence="6 14" id="KW-0645">Protease</keyword>
<comment type="similarity">
    <text evidence="14">Belongs to the transpeptidase family. MrdA subfamily.</text>
</comment>
<comment type="caution">
    <text evidence="18">The sequence shown here is derived from an EMBL/GenBank/DDBJ whole genome shotgun (WGS) entry which is preliminary data.</text>
</comment>
<keyword evidence="11 14" id="KW-1133">Transmembrane helix</keyword>
<evidence type="ECO:0000256" key="8">
    <source>
        <dbReference type="ARBA" id="ARBA00022801"/>
    </source>
</evidence>
<keyword evidence="13 14" id="KW-0961">Cell wall biogenesis/degradation</keyword>
<feature type="active site" description="Acyl-ester intermediate" evidence="14">
    <location>
        <position position="333"/>
    </location>
</feature>
<evidence type="ECO:0000256" key="5">
    <source>
        <dbReference type="ARBA" id="ARBA00022645"/>
    </source>
</evidence>
<evidence type="ECO:0000256" key="3">
    <source>
        <dbReference type="ARBA" id="ARBA00022475"/>
    </source>
</evidence>
<accession>A0ABV8SN19</accession>
<dbReference type="Gene3D" id="3.90.1310.10">
    <property type="entry name" value="Penicillin-binding protein 2a (Domain 2)"/>
    <property type="match status" value="1"/>
</dbReference>
<dbReference type="HAMAP" id="MF_02081">
    <property type="entry name" value="MrdA_transpept"/>
    <property type="match status" value="1"/>
</dbReference>
<evidence type="ECO:0000256" key="4">
    <source>
        <dbReference type="ARBA" id="ARBA00022519"/>
    </source>
</evidence>
<proteinExistence type="inferred from homology"/>
<keyword evidence="8 14" id="KW-0378">Hydrolase</keyword>
<keyword evidence="10 14" id="KW-0573">Peptidoglycan synthesis</keyword>
<keyword evidence="3 14" id="KW-1003">Cell membrane</keyword>
<dbReference type="InterPro" id="IPR050515">
    <property type="entry name" value="Beta-lactam/transpept"/>
</dbReference>
<evidence type="ECO:0000256" key="11">
    <source>
        <dbReference type="ARBA" id="ARBA00022989"/>
    </source>
</evidence>
<evidence type="ECO:0000256" key="14">
    <source>
        <dbReference type="HAMAP-Rule" id="MF_02081"/>
    </source>
</evidence>
<dbReference type="InterPro" id="IPR017790">
    <property type="entry name" value="Penicillin-binding_protein_2"/>
</dbReference>
<keyword evidence="5 14" id="KW-0121">Carboxypeptidase</keyword>
<evidence type="ECO:0000256" key="10">
    <source>
        <dbReference type="ARBA" id="ARBA00022984"/>
    </source>
</evidence>
<keyword evidence="12 14" id="KW-0472">Membrane</keyword>
<keyword evidence="19" id="KW-1185">Reference proteome</keyword>
<evidence type="ECO:0000256" key="9">
    <source>
        <dbReference type="ARBA" id="ARBA00022960"/>
    </source>
</evidence>
<comment type="pathway">
    <text evidence="14">Cell wall biogenesis; peptidoglycan biosynthesis.</text>
</comment>
<dbReference type="InterPro" id="IPR005311">
    <property type="entry name" value="PBP_dimer"/>
</dbReference>
<dbReference type="SUPFAM" id="SSF56519">
    <property type="entry name" value="Penicillin binding protein dimerisation domain"/>
    <property type="match status" value="1"/>
</dbReference>
<dbReference type="GO" id="GO:0009002">
    <property type="term" value="F:serine-type D-Ala-D-Ala carboxypeptidase activity"/>
    <property type="evidence" value="ECO:0007669"/>
    <property type="project" value="UniProtKB-EC"/>
</dbReference>
<dbReference type="Gene3D" id="3.40.710.10">
    <property type="entry name" value="DD-peptidase/beta-lactamase superfamily"/>
    <property type="match status" value="1"/>
</dbReference>